<dbReference type="STRING" id="13706.A0A1X2HUX7"/>
<accession>A0A1X2HUX7</accession>
<evidence type="ECO:0000313" key="8">
    <source>
        <dbReference type="Proteomes" id="UP000242180"/>
    </source>
</evidence>
<dbReference type="GO" id="GO:0000981">
    <property type="term" value="F:DNA-binding transcription factor activity, RNA polymerase II-specific"/>
    <property type="evidence" value="ECO:0007669"/>
    <property type="project" value="InterPro"/>
</dbReference>
<dbReference type="InterPro" id="IPR001138">
    <property type="entry name" value="Zn2Cys6_DnaBD"/>
</dbReference>
<sequence>MTSNLRWHLCSKDDFPFKRHKVQKACQTCRLKKMRCDGRQPCLRCETQHIKCVYDQNKAAPRTLPQAERSPDTTIKKDVSNSDIRFDHRGLRRISFTNALYDSMRQTNDGSRGYLFQTHLPPLMFDFFNLTSQPHSIWSRFTSLFRQYSRRPTRKTAVDLGSEILKLFDDHNWLYASFIDIQPLIDAWCAAPIFQINPTPMNVAAAAATSSPSTQHILLNAIFALVCHAAFQSLSATHTDIARDLEQYSASFYHEAHHRFLQSAFTSQQKISDHAADLARATILLAHYQCAALCENQAYVTLKMASGFISFVKEAASASEKERLRALSSVLNAWNIWIVFYLHLSEPMLTTSEDPSSTETMMPSPTSSVLASDRAESQQWAASVVDAYTRFLTRLNACRGTQTLSHIQITYSGFLFT</sequence>
<comment type="caution">
    <text evidence="7">The sequence shown here is derived from an EMBL/GenBank/DDBJ whole genome shotgun (WGS) entry which is preliminary data.</text>
</comment>
<gene>
    <name evidence="7" type="ORF">BCR43DRAFT_48161</name>
</gene>
<keyword evidence="2" id="KW-0805">Transcription regulation</keyword>
<evidence type="ECO:0000256" key="5">
    <source>
        <dbReference type="ARBA" id="ARBA00023242"/>
    </source>
</evidence>
<name>A0A1X2HUX7_SYNRA</name>
<dbReference type="PANTHER" id="PTHR47540:SF2">
    <property type="entry name" value="ZN(II)2CYS6 TRANSCRIPTION FACTOR (EUROFUNG)"/>
    <property type="match status" value="1"/>
</dbReference>
<keyword evidence="5" id="KW-0539">Nucleus</keyword>
<dbReference type="GO" id="GO:0008270">
    <property type="term" value="F:zinc ion binding"/>
    <property type="evidence" value="ECO:0007669"/>
    <property type="project" value="InterPro"/>
</dbReference>
<dbReference type="InParanoid" id="A0A1X2HUX7"/>
<evidence type="ECO:0000256" key="3">
    <source>
        <dbReference type="ARBA" id="ARBA00023125"/>
    </source>
</evidence>
<evidence type="ECO:0000256" key="4">
    <source>
        <dbReference type="ARBA" id="ARBA00023163"/>
    </source>
</evidence>
<keyword evidence="4" id="KW-0804">Transcription</keyword>
<evidence type="ECO:0000313" key="7">
    <source>
        <dbReference type="EMBL" id="ORZ03402.1"/>
    </source>
</evidence>
<proteinExistence type="predicted"/>
<dbReference type="GO" id="GO:0045944">
    <property type="term" value="P:positive regulation of transcription by RNA polymerase II"/>
    <property type="evidence" value="ECO:0007669"/>
    <property type="project" value="TreeGrafter"/>
</dbReference>
<comment type="subcellular location">
    <subcellularLocation>
        <location evidence="1">Nucleus</location>
    </subcellularLocation>
</comment>
<dbReference type="Gene3D" id="4.10.240.10">
    <property type="entry name" value="Zn(2)-C6 fungal-type DNA-binding domain"/>
    <property type="match status" value="1"/>
</dbReference>
<dbReference type="InterPro" id="IPR051711">
    <property type="entry name" value="Stress_Response_Reg"/>
</dbReference>
<dbReference type="Pfam" id="PF00172">
    <property type="entry name" value="Zn_clus"/>
    <property type="match status" value="1"/>
</dbReference>
<dbReference type="PANTHER" id="PTHR47540">
    <property type="entry name" value="THIAMINE REPRESSIBLE GENES REGULATORY PROTEIN THI5"/>
    <property type="match status" value="1"/>
</dbReference>
<dbReference type="Proteomes" id="UP000242180">
    <property type="component" value="Unassembled WGS sequence"/>
</dbReference>
<dbReference type="GO" id="GO:0005634">
    <property type="term" value="C:nucleus"/>
    <property type="evidence" value="ECO:0007669"/>
    <property type="project" value="UniProtKB-SubCell"/>
</dbReference>
<dbReference type="InterPro" id="IPR036864">
    <property type="entry name" value="Zn2-C6_fun-type_DNA-bd_sf"/>
</dbReference>
<feature type="domain" description="Zn(2)-C6 fungal-type" evidence="6">
    <location>
        <begin position="25"/>
        <end position="54"/>
    </location>
</feature>
<reference evidence="7 8" key="1">
    <citation type="submission" date="2016-07" db="EMBL/GenBank/DDBJ databases">
        <title>Pervasive Adenine N6-methylation of Active Genes in Fungi.</title>
        <authorList>
            <consortium name="DOE Joint Genome Institute"/>
            <person name="Mondo S.J."/>
            <person name="Dannebaum R.O."/>
            <person name="Kuo R.C."/>
            <person name="Labutti K."/>
            <person name="Haridas S."/>
            <person name="Kuo A."/>
            <person name="Salamov A."/>
            <person name="Ahrendt S.R."/>
            <person name="Lipzen A."/>
            <person name="Sullivan W."/>
            <person name="Andreopoulos W.B."/>
            <person name="Clum A."/>
            <person name="Lindquist E."/>
            <person name="Daum C."/>
            <person name="Ramamoorthy G.K."/>
            <person name="Gryganskyi A."/>
            <person name="Culley D."/>
            <person name="Magnuson J.K."/>
            <person name="James T.Y."/>
            <person name="O'Malley M.A."/>
            <person name="Stajich J.E."/>
            <person name="Spatafora J.W."/>
            <person name="Visel A."/>
            <person name="Grigoriev I.V."/>
        </authorList>
    </citation>
    <scope>NUCLEOTIDE SEQUENCE [LARGE SCALE GENOMIC DNA]</scope>
    <source>
        <strain evidence="7 8">NRRL 2496</strain>
    </source>
</reference>
<dbReference type="GO" id="GO:0043565">
    <property type="term" value="F:sequence-specific DNA binding"/>
    <property type="evidence" value="ECO:0007669"/>
    <property type="project" value="TreeGrafter"/>
</dbReference>
<dbReference type="SMART" id="SM00066">
    <property type="entry name" value="GAL4"/>
    <property type="match status" value="1"/>
</dbReference>
<dbReference type="PROSITE" id="PS50048">
    <property type="entry name" value="ZN2_CY6_FUNGAL_2"/>
    <property type="match status" value="1"/>
</dbReference>
<evidence type="ECO:0000256" key="2">
    <source>
        <dbReference type="ARBA" id="ARBA00023015"/>
    </source>
</evidence>
<dbReference type="OrthoDB" id="39175at2759"/>
<dbReference type="PROSITE" id="PS00463">
    <property type="entry name" value="ZN2_CY6_FUNGAL_1"/>
    <property type="match status" value="1"/>
</dbReference>
<dbReference type="AlphaFoldDB" id="A0A1X2HUX7"/>
<organism evidence="7 8">
    <name type="scientific">Syncephalastrum racemosum</name>
    <name type="common">Filamentous fungus</name>
    <dbReference type="NCBI Taxonomy" id="13706"/>
    <lineage>
        <taxon>Eukaryota</taxon>
        <taxon>Fungi</taxon>
        <taxon>Fungi incertae sedis</taxon>
        <taxon>Mucoromycota</taxon>
        <taxon>Mucoromycotina</taxon>
        <taxon>Mucoromycetes</taxon>
        <taxon>Mucorales</taxon>
        <taxon>Syncephalastraceae</taxon>
        <taxon>Syncephalastrum</taxon>
    </lineage>
</organism>
<dbReference type="SUPFAM" id="SSF57701">
    <property type="entry name" value="Zn2/Cys6 DNA-binding domain"/>
    <property type="match status" value="1"/>
</dbReference>
<protein>
    <recommendedName>
        <fullName evidence="6">Zn(2)-C6 fungal-type domain-containing protein</fullName>
    </recommendedName>
</protein>
<keyword evidence="3" id="KW-0238">DNA-binding</keyword>
<keyword evidence="8" id="KW-1185">Reference proteome</keyword>
<evidence type="ECO:0000259" key="6">
    <source>
        <dbReference type="PROSITE" id="PS50048"/>
    </source>
</evidence>
<dbReference type="CDD" id="cd00067">
    <property type="entry name" value="GAL4"/>
    <property type="match status" value="1"/>
</dbReference>
<evidence type="ECO:0000256" key="1">
    <source>
        <dbReference type="ARBA" id="ARBA00004123"/>
    </source>
</evidence>
<dbReference type="EMBL" id="MCGN01000001">
    <property type="protein sequence ID" value="ORZ03402.1"/>
    <property type="molecule type" value="Genomic_DNA"/>
</dbReference>